<dbReference type="InterPro" id="IPR049883">
    <property type="entry name" value="NOTCH1_EGF-like"/>
</dbReference>
<dbReference type="PROSITE" id="PS00010">
    <property type="entry name" value="ASX_HYDROXYL"/>
    <property type="match status" value="5"/>
</dbReference>
<evidence type="ECO:0000256" key="2">
    <source>
        <dbReference type="ARBA" id="ARBA00022729"/>
    </source>
</evidence>
<evidence type="ECO:0000256" key="4">
    <source>
        <dbReference type="ARBA" id="ARBA00023157"/>
    </source>
</evidence>
<dbReference type="SMART" id="SM00539">
    <property type="entry name" value="NIDO"/>
    <property type="match status" value="2"/>
</dbReference>
<feature type="transmembrane region" description="Helical" evidence="8">
    <location>
        <begin position="990"/>
        <end position="1015"/>
    </location>
</feature>
<dbReference type="InterPro" id="IPR052235">
    <property type="entry name" value="Nephronectin_domain"/>
</dbReference>
<keyword evidence="5" id="KW-0325">Glycoprotein</keyword>
<feature type="domain" description="NIDO" evidence="10">
    <location>
        <begin position="1"/>
        <end position="131"/>
    </location>
</feature>
<dbReference type="PANTHER" id="PTHR24050">
    <property type="entry name" value="PA14 DOMAIN-CONTAINING PROTEIN"/>
    <property type="match status" value="1"/>
</dbReference>
<evidence type="ECO:0000256" key="5">
    <source>
        <dbReference type="ARBA" id="ARBA00023180"/>
    </source>
</evidence>
<dbReference type="PROSITE" id="PS01186">
    <property type="entry name" value="EGF_2"/>
    <property type="match status" value="4"/>
</dbReference>
<dbReference type="SMART" id="SM00179">
    <property type="entry name" value="EGF_CA"/>
    <property type="match status" value="7"/>
</dbReference>
<evidence type="ECO:0000313" key="12">
    <source>
        <dbReference type="Proteomes" id="UP000218231"/>
    </source>
</evidence>
<feature type="region of interest" description="Disordered" evidence="7">
    <location>
        <begin position="260"/>
        <end position="320"/>
    </location>
</feature>
<evidence type="ECO:0000256" key="8">
    <source>
        <dbReference type="SAM" id="Phobius"/>
    </source>
</evidence>
<evidence type="ECO:0000256" key="7">
    <source>
        <dbReference type="SAM" id="MobiDB-lite"/>
    </source>
</evidence>
<feature type="disulfide bond" evidence="6">
    <location>
        <begin position="427"/>
        <end position="444"/>
    </location>
</feature>
<evidence type="ECO:0000313" key="11">
    <source>
        <dbReference type="EMBL" id="PAV89511.1"/>
    </source>
</evidence>
<dbReference type="Gene3D" id="2.10.25.10">
    <property type="entry name" value="Laminin"/>
    <property type="match status" value="8"/>
</dbReference>
<dbReference type="PROSITE" id="PS51220">
    <property type="entry name" value="NIDO"/>
    <property type="match status" value="1"/>
</dbReference>
<dbReference type="InterPro" id="IPR009030">
    <property type="entry name" value="Growth_fac_rcpt_cys_sf"/>
</dbReference>
<dbReference type="InterPro" id="IPR024731">
    <property type="entry name" value="NELL2-like_EGF"/>
</dbReference>
<dbReference type="CDD" id="cd00054">
    <property type="entry name" value="EGF_CA"/>
    <property type="match status" value="5"/>
</dbReference>
<dbReference type="Gene3D" id="2.170.300.10">
    <property type="entry name" value="Tie2 ligand-binding domain superfamily"/>
    <property type="match status" value="2"/>
</dbReference>
<keyword evidence="4 6" id="KW-1015">Disulfide bond</keyword>
<dbReference type="Pfam" id="PF12661">
    <property type="entry name" value="hEGF"/>
    <property type="match status" value="1"/>
</dbReference>
<dbReference type="SUPFAM" id="SSF57184">
    <property type="entry name" value="Growth factor receptor domain"/>
    <property type="match status" value="2"/>
</dbReference>
<evidence type="ECO:0000259" key="9">
    <source>
        <dbReference type="PROSITE" id="PS50026"/>
    </source>
</evidence>
<feature type="domain" description="EGF-like" evidence="9">
    <location>
        <begin position="846"/>
        <end position="887"/>
    </location>
</feature>
<dbReference type="GO" id="GO:0007160">
    <property type="term" value="P:cell-matrix adhesion"/>
    <property type="evidence" value="ECO:0007669"/>
    <property type="project" value="InterPro"/>
</dbReference>
<sequence length="1066" mass="116473">MSSEGGKVYYRESTDIDMLNLAHNEVNIQYRYGSKFQVKSVLLITWEDVRSTNNPMAEGNTFQLALIIGDTMTFAHFVYSKLNINHNAVAGFSAFNHTYSLPDSGTSDAITLAEKSDIGIPGEWLMQIDSEQVYLCGYGFKGLECIEACEASQWFNDCSKSCHCDGGDACDQETGRCPSGKCSPGWENEPTCDKDIDECQASVSPCPKEQPDCLNSPGSFLCLCFEFDEQKKTCKGSPQLIGSPSPIPVDVVPMHPSFQSHATTRKHVAKKPQRFSSTTKSTLPPTTTTTTTTPTTTTTTTTASTSTATTTTTELQTSPSASLRQIEVAPSQITFAPPTSITTSVCTNCDRHAICHNRRCVCNEGWQGDGTRCYDVDECTKDPKVCGAHASCVNTEGGYDCVCDGGFMLSNNHCTDIDECSNDEKICGESRGIECVNKVGSFECRCRDGYEGSMETGCSDINECVRPEACGPNARCANTAGGYECECLTGFERLAPEAFCTDIDECAVSPCHHAAICTNIKGSYTCTCPQGFIGDGMECAETILYPISNDSFILPRQWNAWAAINLPTEIKIFGRRYSKAYLSSNGIVSFDMPLSGVVEDPKLVNSSAIFALHSQHDYSREGLVAYTYINESDPTASPLLKRATLGARDVFHIPNFDTTRLHIFTFDGMRQAGSENVNSFQIVLAESRTGETLASLIYEKAGSKGPITGISYPHSFFFLPNDQLSSMSNVAHPGLWMYRIDANLVPCPAGRHETPICNMECASGHWGFDCINDCHCQRGEACDKQNGTCQNGCDAGWQGDSCNDDIDECAANLVQCGLGAVCENKIGSFECKCDRGYLLLNNVCQPVERCVSRYGLPCSEHASCEEKPDGPTCICHAGFEGSGFQCELKRIPNDLASSGRNVLLAPSVPKTDGTIPFNIPNISQWPTTENKPTLATAASMVPPHYTAPPIKPLDTKSSETKNEKNDDAKKLDDESLKEGDKDAQADASTMFFVIAPIVLCSIWFVLVLVVIALCWKHRTQRRRFDTQKQMENIWAQPVTSSHRPSLSIHSFPQNSAPSRIRNFEGY</sequence>
<comment type="caution">
    <text evidence="6">Lacks conserved residue(s) required for the propagation of feature annotation.</text>
</comment>
<comment type="caution">
    <text evidence="11">The sequence shown here is derived from an EMBL/GenBank/DDBJ whole genome shotgun (WGS) entry which is preliminary data.</text>
</comment>
<dbReference type="GO" id="GO:0005509">
    <property type="term" value="F:calcium ion binding"/>
    <property type="evidence" value="ECO:0007669"/>
    <property type="project" value="InterPro"/>
</dbReference>
<feature type="domain" description="EGF-like" evidence="9">
    <location>
        <begin position="460"/>
        <end position="497"/>
    </location>
</feature>
<organism evidence="11 12">
    <name type="scientific">Diploscapter pachys</name>
    <dbReference type="NCBI Taxonomy" id="2018661"/>
    <lineage>
        <taxon>Eukaryota</taxon>
        <taxon>Metazoa</taxon>
        <taxon>Ecdysozoa</taxon>
        <taxon>Nematoda</taxon>
        <taxon>Chromadorea</taxon>
        <taxon>Rhabditida</taxon>
        <taxon>Rhabditina</taxon>
        <taxon>Rhabditomorpha</taxon>
        <taxon>Rhabditoidea</taxon>
        <taxon>Rhabditidae</taxon>
        <taxon>Diploscapter</taxon>
    </lineage>
</organism>
<feature type="compositionally biased region" description="Low complexity" evidence="7">
    <location>
        <begin position="276"/>
        <end position="320"/>
    </location>
</feature>
<keyword evidence="1 6" id="KW-0245">EGF-like domain</keyword>
<evidence type="ECO:0000256" key="6">
    <source>
        <dbReference type="PROSITE-ProRule" id="PRU00076"/>
    </source>
</evidence>
<dbReference type="InterPro" id="IPR013032">
    <property type="entry name" value="EGF-like_CS"/>
</dbReference>
<keyword evidence="2" id="KW-0732">Signal</keyword>
<feature type="domain" description="EGF-like" evidence="9">
    <location>
        <begin position="805"/>
        <end position="845"/>
    </location>
</feature>
<dbReference type="SUPFAM" id="SSF57196">
    <property type="entry name" value="EGF/Laminin"/>
    <property type="match status" value="1"/>
</dbReference>
<feature type="domain" description="EGF-like" evidence="9">
    <location>
        <begin position="375"/>
        <end position="415"/>
    </location>
</feature>
<keyword evidence="8" id="KW-1133">Transmembrane helix</keyword>
<proteinExistence type="predicted"/>
<dbReference type="OrthoDB" id="10045365at2759"/>
<keyword evidence="8" id="KW-0812">Transmembrane</keyword>
<dbReference type="Proteomes" id="UP000218231">
    <property type="component" value="Unassembled WGS sequence"/>
</dbReference>
<dbReference type="FunFam" id="2.10.25.10:FF:000038">
    <property type="entry name" value="Fibrillin 2"/>
    <property type="match status" value="5"/>
</dbReference>
<dbReference type="Pfam" id="PF06119">
    <property type="entry name" value="NIDO"/>
    <property type="match status" value="2"/>
</dbReference>
<name>A0A2A2LTF2_9BILA</name>
<feature type="domain" description="EGF-like" evidence="9">
    <location>
        <begin position="416"/>
        <end position="459"/>
    </location>
</feature>
<evidence type="ECO:0000256" key="3">
    <source>
        <dbReference type="ARBA" id="ARBA00022737"/>
    </source>
</evidence>
<dbReference type="InterPro" id="IPR001881">
    <property type="entry name" value="EGF-like_Ca-bd_dom"/>
</dbReference>
<keyword evidence="8" id="KW-0472">Membrane</keyword>
<dbReference type="AlphaFoldDB" id="A0A2A2LTF2"/>
<evidence type="ECO:0008006" key="13">
    <source>
        <dbReference type="Google" id="ProtNLM"/>
    </source>
</evidence>
<feature type="region of interest" description="Disordered" evidence="7">
    <location>
        <begin position="941"/>
        <end position="978"/>
    </location>
</feature>
<reference evidence="11 12" key="1">
    <citation type="journal article" date="2017" name="Curr. Biol.">
        <title>Genome architecture and evolution of a unichromosomal asexual nematode.</title>
        <authorList>
            <person name="Fradin H."/>
            <person name="Zegar C."/>
            <person name="Gutwein M."/>
            <person name="Lucas J."/>
            <person name="Kovtun M."/>
            <person name="Corcoran D."/>
            <person name="Baugh L.R."/>
            <person name="Kiontke K."/>
            <person name="Gunsalus K."/>
            <person name="Fitch D.H."/>
            <person name="Piano F."/>
        </authorList>
    </citation>
    <scope>NUCLEOTIDE SEQUENCE [LARGE SCALE GENOMIC DNA]</scope>
    <source>
        <strain evidence="11">PF1309</strain>
    </source>
</reference>
<dbReference type="InterPro" id="IPR000152">
    <property type="entry name" value="EGF-type_Asp/Asn_hydroxyl_site"/>
</dbReference>
<dbReference type="PROSITE" id="PS50026">
    <property type="entry name" value="EGF_3"/>
    <property type="match status" value="6"/>
</dbReference>
<dbReference type="InterPro" id="IPR003886">
    <property type="entry name" value="NIDO_dom"/>
</dbReference>
<keyword evidence="3" id="KW-0677">Repeat</keyword>
<keyword evidence="12" id="KW-1185">Reference proteome</keyword>
<dbReference type="Pfam" id="PF07645">
    <property type="entry name" value="EGF_CA"/>
    <property type="match status" value="5"/>
</dbReference>
<evidence type="ECO:0000259" key="10">
    <source>
        <dbReference type="PROSITE" id="PS51220"/>
    </source>
</evidence>
<feature type="compositionally biased region" description="Basic residues" evidence="7">
    <location>
        <begin position="263"/>
        <end position="273"/>
    </location>
</feature>
<feature type="compositionally biased region" description="Basic and acidic residues" evidence="7">
    <location>
        <begin position="953"/>
        <end position="978"/>
    </location>
</feature>
<accession>A0A2A2LTF2</accession>
<dbReference type="SMART" id="SM00181">
    <property type="entry name" value="EGF"/>
    <property type="match status" value="9"/>
</dbReference>
<dbReference type="Pfam" id="PF12947">
    <property type="entry name" value="EGF_3"/>
    <property type="match status" value="1"/>
</dbReference>
<dbReference type="PANTHER" id="PTHR24050:SF28">
    <property type="entry name" value="UROMODULIN-LIKE"/>
    <property type="match status" value="1"/>
</dbReference>
<gene>
    <name evidence="11" type="ORF">WR25_06167</name>
</gene>
<evidence type="ECO:0000256" key="1">
    <source>
        <dbReference type="ARBA" id="ARBA00022536"/>
    </source>
</evidence>
<dbReference type="PROSITE" id="PS01187">
    <property type="entry name" value="EGF_CA"/>
    <property type="match status" value="4"/>
</dbReference>
<dbReference type="InterPro" id="IPR000742">
    <property type="entry name" value="EGF"/>
</dbReference>
<dbReference type="InterPro" id="IPR018097">
    <property type="entry name" value="EGF_Ca-bd_CS"/>
</dbReference>
<dbReference type="GO" id="GO:0071944">
    <property type="term" value="C:cell periphery"/>
    <property type="evidence" value="ECO:0007669"/>
    <property type="project" value="UniProtKB-ARBA"/>
</dbReference>
<protein>
    <recommendedName>
        <fullName evidence="13">EGF-like domain-containing protein</fullName>
    </recommendedName>
</protein>
<feature type="domain" description="EGF-like" evidence="9">
    <location>
        <begin position="502"/>
        <end position="538"/>
    </location>
</feature>
<dbReference type="EMBL" id="LIAE01006449">
    <property type="protein sequence ID" value="PAV89511.1"/>
    <property type="molecule type" value="Genomic_DNA"/>
</dbReference>